<dbReference type="InterPro" id="IPR011032">
    <property type="entry name" value="GroES-like_sf"/>
</dbReference>
<dbReference type="GO" id="GO:0016491">
    <property type="term" value="F:oxidoreductase activity"/>
    <property type="evidence" value="ECO:0007669"/>
    <property type="project" value="UniProtKB-KW"/>
</dbReference>
<proteinExistence type="inferred from homology"/>
<dbReference type="GO" id="GO:0008270">
    <property type="term" value="F:zinc ion binding"/>
    <property type="evidence" value="ECO:0007669"/>
    <property type="project" value="InterPro"/>
</dbReference>
<dbReference type="PANTHER" id="PTHR43401:SF2">
    <property type="entry name" value="L-THREONINE 3-DEHYDROGENASE"/>
    <property type="match status" value="1"/>
</dbReference>
<evidence type="ECO:0000259" key="5">
    <source>
        <dbReference type="SMART" id="SM00829"/>
    </source>
</evidence>
<sequence>MKCKQAFLYGPHDLRVEEVDLRPITDDEVLVKVYACGVCGSDVEMLEGKTKEGRYDIQPFVPGHEFAGKVVEVGRNVKTIKVGHKVTSECVVACGICQNCKDGLMPSACLNFKEIGFGPDTPGGMGEYLICDEHNLHRLPDNWDYVDGAWVEPFSIGYFSIWGNGGYVDASDTALVFGCGPIGISSLIVAKTANARTIMVDPLPNRREIAKEFGADYTLDPTSPNFYQEVKDICGGGGPSLIQECSGNDAAVNAVFQIAGHNCRVSFTGHTAGHEIPVEIGQINWRTLRIKGSGGTDHFTPRTIRFMSQIRDKVDFKKLTTDYFDFKDIHKAFDKAMNDKKNVIKVMLTFGNQNE</sequence>
<evidence type="ECO:0000256" key="4">
    <source>
        <dbReference type="RuleBase" id="RU361277"/>
    </source>
</evidence>
<keyword evidence="7" id="KW-1185">Reference proteome</keyword>
<dbReference type="InterPro" id="IPR002328">
    <property type="entry name" value="ADH_Zn_CS"/>
</dbReference>
<dbReference type="SMART" id="SM00829">
    <property type="entry name" value="PKS_ER"/>
    <property type="match status" value="1"/>
</dbReference>
<dbReference type="Proteomes" id="UP000295726">
    <property type="component" value="Unassembled WGS sequence"/>
</dbReference>
<dbReference type="InterPro" id="IPR013154">
    <property type="entry name" value="ADH-like_N"/>
</dbReference>
<feature type="domain" description="Enoyl reductase (ER)" evidence="5">
    <location>
        <begin position="10"/>
        <end position="348"/>
    </location>
</feature>
<organism evidence="6 7">
    <name type="scientific">Muricomes intestini</name>
    <dbReference type="NCBI Taxonomy" id="1796634"/>
    <lineage>
        <taxon>Bacteria</taxon>
        <taxon>Bacillati</taxon>
        <taxon>Bacillota</taxon>
        <taxon>Clostridia</taxon>
        <taxon>Lachnospirales</taxon>
        <taxon>Lachnospiraceae</taxon>
        <taxon>Muricomes</taxon>
    </lineage>
</organism>
<dbReference type="OrthoDB" id="9769198at2"/>
<dbReference type="SUPFAM" id="SSF51735">
    <property type="entry name" value="NAD(P)-binding Rossmann-fold domains"/>
    <property type="match status" value="1"/>
</dbReference>
<dbReference type="InterPro" id="IPR036291">
    <property type="entry name" value="NAD(P)-bd_dom_sf"/>
</dbReference>
<accession>A0A4R3KG65</accession>
<reference evidence="6 7" key="1">
    <citation type="submission" date="2019-03" db="EMBL/GenBank/DDBJ databases">
        <title>Genomic Encyclopedia of Type Strains, Phase IV (KMG-IV): sequencing the most valuable type-strain genomes for metagenomic binning, comparative biology and taxonomic classification.</title>
        <authorList>
            <person name="Goeker M."/>
        </authorList>
    </citation>
    <scope>NUCLEOTIDE SEQUENCE [LARGE SCALE GENOMIC DNA]</scope>
    <source>
        <strain evidence="6 7">DSM 29489</strain>
    </source>
</reference>
<dbReference type="RefSeq" id="WP_132378360.1">
    <property type="nucleotide sequence ID" value="NZ_DAIPCY010000007.1"/>
</dbReference>
<name>A0A4R3KG65_9FIRM</name>
<evidence type="ECO:0000256" key="2">
    <source>
        <dbReference type="ARBA" id="ARBA00022833"/>
    </source>
</evidence>
<keyword evidence="3" id="KW-0560">Oxidoreductase</keyword>
<dbReference type="PANTHER" id="PTHR43401">
    <property type="entry name" value="L-THREONINE 3-DEHYDROGENASE"/>
    <property type="match status" value="1"/>
</dbReference>
<dbReference type="Gene3D" id="3.40.50.720">
    <property type="entry name" value="NAD(P)-binding Rossmann-like Domain"/>
    <property type="match status" value="1"/>
</dbReference>
<dbReference type="Pfam" id="PF00107">
    <property type="entry name" value="ADH_zinc_N"/>
    <property type="match status" value="1"/>
</dbReference>
<evidence type="ECO:0000313" key="7">
    <source>
        <dbReference type="Proteomes" id="UP000295726"/>
    </source>
</evidence>
<keyword evidence="2 4" id="KW-0862">Zinc</keyword>
<dbReference type="EMBL" id="SLZZ01000002">
    <property type="protein sequence ID" value="TCS82210.1"/>
    <property type="molecule type" value="Genomic_DNA"/>
</dbReference>
<dbReference type="Gene3D" id="3.90.180.10">
    <property type="entry name" value="Medium-chain alcohol dehydrogenases, catalytic domain"/>
    <property type="match status" value="1"/>
</dbReference>
<protein>
    <submittedName>
        <fullName evidence="6">L-iditol 2-dehydrogenase</fullName>
    </submittedName>
</protein>
<comment type="caution">
    <text evidence="6">The sequence shown here is derived from an EMBL/GenBank/DDBJ whole genome shotgun (WGS) entry which is preliminary data.</text>
</comment>
<evidence type="ECO:0000256" key="3">
    <source>
        <dbReference type="ARBA" id="ARBA00023002"/>
    </source>
</evidence>
<comment type="similarity">
    <text evidence="4">Belongs to the zinc-containing alcohol dehydrogenase family.</text>
</comment>
<dbReference type="InterPro" id="IPR020843">
    <property type="entry name" value="ER"/>
</dbReference>
<evidence type="ECO:0000313" key="6">
    <source>
        <dbReference type="EMBL" id="TCS82210.1"/>
    </source>
</evidence>
<dbReference type="SUPFAM" id="SSF50129">
    <property type="entry name" value="GroES-like"/>
    <property type="match status" value="1"/>
</dbReference>
<dbReference type="Pfam" id="PF08240">
    <property type="entry name" value="ADH_N"/>
    <property type="match status" value="1"/>
</dbReference>
<comment type="cofactor">
    <cofactor evidence="4">
        <name>Zn(2+)</name>
        <dbReference type="ChEBI" id="CHEBI:29105"/>
    </cofactor>
</comment>
<dbReference type="AlphaFoldDB" id="A0A4R3KG65"/>
<dbReference type="PROSITE" id="PS00059">
    <property type="entry name" value="ADH_ZINC"/>
    <property type="match status" value="1"/>
</dbReference>
<keyword evidence="1 4" id="KW-0479">Metal-binding</keyword>
<evidence type="ECO:0000256" key="1">
    <source>
        <dbReference type="ARBA" id="ARBA00022723"/>
    </source>
</evidence>
<gene>
    <name evidence="6" type="ORF">EDD59_10273</name>
</gene>
<dbReference type="InterPro" id="IPR013149">
    <property type="entry name" value="ADH-like_C"/>
</dbReference>
<dbReference type="InterPro" id="IPR050129">
    <property type="entry name" value="Zn_alcohol_dh"/>
</dbReference>